<keyword evidence="6 9" id="KW-1133">Transmembrane helix</keyword>
<dbReference type="Gene3D" id="1.20.81.30">
    <property type="entry name" value="Type II secretion system (T2SS), domain F"/>
    <property type="match status" value="2"/>
</dbReference>
<evidence type="ECO:0000256" key="8">
    <source>
        <dbReference type="SAM" id="MobiDB-lite"/>
    </source>
</evidence>
<proteinExistence type="inferred from homology"/>
<reference evidence="12" key="1">
    <citation type="submission" date="2016-08" db="EMBL/GenBank/DDBJ databases">
        <authorList>
            <person name="Merda D."/>
            <person name="Briand M."/>
            <person name="Taghouti G."/>
            <person name="Carrere S."/>
            <person name="Gouzy J."/>
            <person name="Portier P."/>
            <person name="Jacques M.-A."/>
            <person name="Fischer-Le Saux M."/>
        </authorList>
    </citation>
    <scope>NUCLEOTIDE SEQUENCE [LARGE SCALE GENOMIC DNA]</scope>
    <source>
        <strain evidence="12">CFBP1156</strain>
    </source>
</reference>
<dbReference type="PANTHER" id="PTHR30012">
    <property type="entry name" value="GENERAL SECRETION PATHWAY PROTEIN"/>
    <property type="match status" value="1"/>
</dbReference>
<keyword evidence="4" id="KW-0997">Cell inner membrane</keyword>
<protein>
    <recommendedName>
        <fullName evidence="10">Type II secretion system protein GspF domain-containing protein</fullName>
    </recommendedName>
</protein>
<keyword evidence="7 9" id="KW-0472">Membrane</keyword>
<feature type="transmembrane region" description="Helical" evidence="9">
    <location>
        <begin position="200"/>
        <end position="221"/>
    </location>
</feature>
<comment type="similarity">
    <text evidence="2">Belongs to the GSP F family.</text>
</comment>
<feature type="domain" description="Type II secretion system protein GspF" evidence="10">
    <location>
        <begin position="302"/>
        <end position="423"/>
    </location>
</feature>
<keyword evidence="3" id="KW-1003">Cell membrane</keyword>
<evidence type="ECO:0000256" key="3">
    <source>
        <dbReference type="ARBA" id="ARBA00022475"/>
    </source>
</evidence>
<feature type="domain" description="Type II secretion system protein GspF" evidence="10">
    <location>
        <begin position="99"/>
        <end position="222"/>
    </location>
</feature>
<comment type="caution">
    <text evidence="11">The sequence shown here is derived from an EMBL/GenBank/DDBJ whole genome shotgun (WGS) entry which is preliminary data.</text>
</comment>
<evidence type="ECO:0000256" key="5">
    <source>
        <dbReference type="ARBA" id="ARBA00022692"/>
    </source>
</evidence>
<evidence type="ECO:0000313" key="12">
    <source>
        <dbReference type="Proteomes" id="UP000238261"/>
    </source>
</evidence>
<organism evidence="11 12">
    <name type="scientific">Xanthomonas hyacinthi</name>
    <dbReference type="NCBI Taxonomy" id="56455"/>
    <lineage>
        <taxon>Bacteria</taxon>
        <taxon>Pseudomonadati</taxon>
        <taxon>Pseudomonadota</taxon>
        <taxon>Gammaproteobacteria</taxon>
        <taxon>Lysobacterales</taxon>
        <taxon>Lysobacteraceae</taxon>
        <taxon>Xanthomonas</taxon>
    </lineage>
</organism>
<comment type="subcellular location">
    <subcellularLocation>
        <location evidence="1">Cell inner membrane</location>
        <topology evidence="1">Multi-pass membrane protein</topology>
    </subcellularLocation>
</comment>
<evidence type="ECO:0000259" key="10">
    <source>
        <dbReference type="Pfam" id="PF00482"/>
    </source>
</evidence>
<name>A0A2S7ETJ2_9XANT</name>
<feature type="region of interest" description="Disordered" evidence="8">
    <location>
        <begin position="1"/>
        <end position="39"/>
    </location>
</feature>
<dbReference type="EMBL" id="MDEG01000015">
    <property type="protein sequence ID" value="PPU96454.1"/>
    <property type="molecule type" value="Genomic_DNA"/>
</dbReference>
<dbReference type="GO" id="GO:0005886">
    <property type="term" value="C:plasma membrane"/>
    <property type="evidence" value="ECO:0007669"/>
    <property type="project" value="UniProtKB-SubCell"/>
</dbReference>
<keyword evidence="5 9" id="KW-0812">Transmembrane</keyword>
<evidence type="ECO:0000256" key="2">
    <source>
        <dbReference type="ARBA" id="ARBA00005745"/>
    </source>
</evidence>
<dbReference type="PRINTS" id="PR00812">
    <property type="entry name" value="BCTERIALGSPF"/>
</dbReference>
<feature type="compositionally biased region" description="Low complexity" evidence="8">
    <location>
        <begin position="13"/>
        <end position="26"/>
    </location>
</feature>
<feature type="transmembrane region" description="Helical" evidence="9">
    <location>
        <begin position="400"/>
        <end position="422"/>
    </location>
</feature>
<evidence type="ECO:0000313" key="11">
    <source>
        <dbReference type="EMBL" id="PPU96454.1"/>
    </source>
</evidence>
<evidence type="ECO:0000256" key="6">
    <source>
        <dbReference type="ARBA" id="ARBA00022989"/>
    </source>
</evidence>
<feature type="transmembrane region" description="Helical" evidence="9">
    <location>
        <begin position="254"/>
        <end position="272"/>
    </location>
</feature>
<dbReference type="GO" id="GO:0015628">
    <property type="term" value="P:protein secretion by the type II secretion system"/>
    <property type="evidence" value="ECO:0007669"/>
    <property type="project" value="TreeGrafter"/>
</dbReference>
<dbReference type="Pfam" id="PF00482">
    <property type="entry name" value="T2SSF"/>
    <property type="match status" value="2"/>
</dbReference>
<evidence type="ECO:0000256" key="1">
    <source>
        <dbReference type="ARBA" id="ARBA00004429"/>
    </source>
</evidence>
<dbReference type="PANTHER" id="PTHR30012:SF7">
    <property type="entry name" value="PROTEIN TRANSPORT PROTEIN HOFC HOMOLOG"/>
    <property type="match status" value="1"/>
</dbReference>
<evidence type="ECO:0000256" key="4">
    <source>
        <dbReference type="ARBA" id="ARBA00022519"/>
    </source>
</evidence>
<accession>A0A2S7ETJ2</accession>
<dbReference type="Proteomes" id="UP000238261">
    <property type="component" value="Unassembled WGS sequence"/>
</dbReference>
<dbReference type="InterPro" id="IPR042094">
    <property type="entry name" value="T2SS_GspF_sf"/>
</dbReference>
<evidence type="ECO:0000256" key="7">
    <source>
        <dbReference type="ARBA" id="ARBA00023136"/>
    </source>
</evidence>
<gene>
    <name evidence="11" type="ORF">XhyaCFBP1156_15240</name>
</gene>
<keyword evidence="12" id="KW-1185">Reference proteome</keyword>
<sequence>MPISTGFPVPAPTTTSSRWARTAARAARARTRTSERGAETVKHRVQVALGAQSRWLEVEADSIEAAHAQAARSGVRVLRVVPVGQAAAPERVRFSPGIFLEEAVTLLRAGLNIVEVIETLHRKEADPGFREVLARILTKLRQGASFSVAMAAESSLFPPVLVAGVAASETAGGLAETLERYLEYDVRIGQIRRKVTASAIYPLLLLVVGGGVILFLIGYVVPKFATILNDSARPVGMGTRVLLWCGTTLQTHPWIVATLLAGAAAGVAWLVTQRSGRELLLRAVARIPVLAGILLNLGLSRFYRTLALLLHSGIPLVPALEMVRGVLGPVQADEVGQALSRLRSGQMFSESLAGTSMVPPIAESLLRVGERSGALAGMSDKLASFLDLELDRRVETFSRLFEPLLMTGIGLVIGAIVVLMYAPIFDLVGSVG</sequence>
<dbReference type="AlphaFoldDB" id="A0A2S7ETJ2"/>
<dbReference type="InterPro" id="IPR018076">
    <property type="entry name" value="T2SS_GspF_dom"/>
</dbReference>
<evidence type="ECO:0000256" key="9">
    <source>
        <dbReference type="SAM" id="Phobius"/>
    </source>
</evidence>
<dbReference type="InterPro" id="IPR003004">
    <property type="entry name" value="GspF/PilC"/>
</dbReference>